<keyword evidence="4" id="KW-1185">Reference proteome</keyword>
<dbReference type="SMART" id="SM00365">
    <property type="entry name" value="LRR_SD22"/>
    <property type="match status" value="5"/>
</dbReference>
<reference evidence="3 4" key="1">
    <citation type="submission" date="2019-10" db="EMBL/GenBank/DDBJ databases">
        <title>New species of Slilvanegrellaceae.</title>
        <authorList>
            <person name="Pitt A."/>
            <person name="Hahn M.W."/>
        </authorList>
    </citation>
    <scope>NUCLEOTIDE SEQUENCE [LARGE SCALE GENOMIC DNA]</scope>
    <source>
        <strain evidence="3 4">SP-Ram-0.45-NSY-1</strain>
    </source>
</reference>
<accession>A0A6N6VQJ8</accession>
<sequence length="496" mass="58126">MKSLLTVKITLIIFIFFSCSKKNDSNITEQDPLYQGNSIKILDKEKYEESFIYISKSETYFFNHKNIFLYGKQSDTLEKLKHFNSIELYIPSHINTNSIEIFPEKNSDIFCYDIQFKISNRKIYISKKFGILKTITECRFKLVSSNDQMTNIGFNLKFNYTLYDWASELGNNTEAQKTAKFILAKKYNLNEKEINLKRTKLKDFSPLTSFSNLEKLNIEENKLYDIDKSISYLNTLKYLNLSKNRLSKIPENIKRLKNLETLNIENNKITKIEVNPNEFENLNTLNLSFNNIEVINKEIINLVKIKNLNLSLNKIEEIPDYISSLKNLESLNFNHNKIIEINEKLKKIKCLNKFFLEGNKIKLIPKSISKFKNLKYLDLSSNEIKKLPSTFIHLNNLVYLDISFNFIETIPEKINNLVLLKYFIAEGNNIIRIPENLLKIEKIKLINLKSNEIHFIDKNLYNFIINNRSILLEENPGYPNFGNSSVQNINIKNIGS</sequence>
<dbReference type="SMART" id="SM00364">
    <property type="entry name" value="LRR_BAC"/>
    <property type="match status" value="6"/>
</dbReference>
<dbReference type="PROSITE" id="PS51257">
    <property type="entry name" value="PROKAR_LIPOPROTEIN"/>
    <property type="match status" value="1"/>
</dbReference>
<dbReference type="SUPFAM" id="SSF52058">
    <property type="entry name" value="L domain-like"/>
    <property type="match status" value="1"/>
</dbReference>
<dbReference type="InterPro" id="IPR003591">
    <property type="entry name" value="Leu-rich_rpt_typical-subtyp"/>
</dbReference>
<dbReference type="InterPro" id="IPR001611">
    <property type="entry name" value="Leu-rich_rpt"/>
</dbReference>
<proteinExistence type="predicted"/>
<evidence type="ECO:0000256" key="1">
    <source>
        <dbReference type="ARBA" id="ARBA00022614"/>
    </source>
</evidence>
<evidence type="ECO:0000313" key="4">
    <source>
        <dbReference type="Proteomes" id="UP000437748"/>
    </source>
</evidence>
<dbReference type="Pfam" id="PF13855">
    <property type="entry name" value="LRR_8"/>
    <property type="match status" value="3"/>
</dbReference>
<organism evidence="3 4">
    <name type="scientific">Silvanigrella paludirubra</name>
    <dbReference type="NCBI Taxonomy" id="2499159"/>
    <lineage>
        <taxon>Bacteria</taxon>
        <taxon>Pseudomonadati</taxon>
        <taxon>Bdellovibrionota</taxon>
        <taxon>Oligoflexia</taxon>
        <taxon>Silvanigrellales</taxon>
        <taxon>Silvanigrellaceae</taxon>
        <taxon>Silvanigrella</taxon>
    </lineage>
</organism>
<dbReference type="PANTHER" id="PTHR48051:SF1">
    <property type="entry name" value="RAS SUPPRESSOR PROTEIN 1"/>
    <property type="match status" value="1"/>
</dbReference>
<evidence type="ECO:0008006" key="5">
    <source>
        <dbReference type="Google" id="ProtNLM"/>
    </source>
</evidence>
<keyword evidence="2" id="KW-0677">Repeat</keyword>
<evidence type="ECO:0000256" key="2">
    <source>
        <dbReference type="ARBA" id="ARBA00022737"/>
    </source>
</evidence>
<dbReference type="EMBL" id="WFLM01000004">
    <property type="protein sequence ID" value="KAB8037834.1"/>
    <property type="molecule type" value="Genomic_DNA"/>
</dbReference>
<comment type="caution">
    <text evidence="3">The sequence shown here is derived from an EMBL/GenBank/DDBJ whole genome shotgun (WGS) entry which is preliminary data.</text>
</comment>
<dbReference type="PROSITE" id="PS51450">
    <property type="entry name" value="LRR"/>
    <property type="match status" value="6"/>
</dbReference>
<dbReference type="InterPro" id="IPR050216">
    <property type="entry name" value="LRR_domain-containing"/>
</dbReference>
<dbReference type="RefSeq" id="WP_153420911.1">
    <property type="nucleotide sequence ID" value="NZ_WFLM01000004.1"/>
</dbReference>
<keyword evidence="1" id="KW-0433">Leucine-rich repeat</keyword>
<dbReference type="PANTHER" id="PTHR48051">
    <property type="match status" value="1"/>
</dbReference>
<evidence type="ECO:0000313" key="3">
    <source>
        <dbReference type="EMBL" id="KAB8037834.1"/>
    </source>
</evidence>
<gene>
    <name evidence="3" type="ORF">GCL60_11710</name>
</gene>
<dbReference type="GO" id="GO:0005737">
    <property type="term" value="C:cytoplasm"/>
    <property type="evidence" value="ECO:0007669"/>
    <property type="project" value="TreeGrafter"/>
</dbReference>
<dbReference type="Gene3D" id="3.80.10.10">
    <property type="entry name" value="Ribonuclease Inhibitor"/>
    <property type="match status" value="3"/>
</dbReference>
<dbReference type="SMART" id="SM00369">
    <property type="entry name" value="LRR_TYP"/>
    <property type="match status" value="6"/>
</dbReference>
<dbReference type="OrthoDB" id="1467561at2"/>
<dbReference type="AlphaFoldDB" id="A0A6N6VQJ8"/>
<dbReference type="Proteomes" id="UP000437748">
    <property type="component" value="Unassembled WGS sequence"/>
</dbReference>
<name>A0A6N6VQJ8_9BACT</name>
<dbReference type="InterPro" id="IPR032675">
    <property type="entry name" value="LRR_dom_sf"/>
</dbReference>
<protein>
    <recommendedName>
        <fullName evidence="5">Leucine-rich repeat protein</fullName>
    </recommendedName>
</protein>